<name>A0A147EUG1_MICTE</name>
<dbReference type="AlphaFoldDB" id="A0A147EUG1"/>
<accession>A0A147EUG1</accession>
<dbReference type="PATRIC" id="fig|2033.6.peg.244"/>
<reference evidence="2 3" key="1">
    <citation type="journal article" date="2016" name="Front. Microbiol.">
        <title>Genomic Resource of Rice Seed Associated Bacteria.</title>
        <authorList>
            <person name="Midha S."/>
            <person name="Bansal K."/>
            <person name="Sharma S."/>
            <person name="Kumar N."/>
            <person name="Patil P.P."/>
            <person name="Chaudhry V."/>
            <person name="Patil P.B."/>
        </authorList>
    </citation>
    <scope>NUCLEOTIDE SEQUENCE [LARGE SCALE GENOMIC DNA]</scope>
    <source>
        <strain evidence="2 3">NS220</strain>
    </source>
</reference>
<evidence type="ECO:0000259" key="1">
    <source>
        <dbReference type="Pfam" id="PF05713"/>
    </source>
</evidence>
<dbReference type="Pfam" id="PF05713">
    <property type="entry name" value="MobC"/>
    <property type="match status" value="1"/>
</dbReference>
<organism evidence="2 3">
    <name type="scientific">Microbacterium testaceum</name>
    <name type="common">Aureobacterium testaceum</name>
    <name type="synonym">Brevibacterium testaceum</name>
    <dbReference type="NCBI Taxonomy" id="2033"/>
    <lineage>
        <taxon>Bacteria</taxon>
        <taxon>Bacillati</taxon>
        <taxon>Actinomycetota</taxon>
        <taxon>Actinomycetes</taxon>
        <taxon>Micrococcales</taxon>
        <taxon>Microbacteriaceae</taxon>
        <taxon>Microbacterium</taxon>
    </lineage>
</organism>
<protein>
    <recommendedName>
        <fullName evidence="1">Bacterial mobilisation domain-containing protein</fullName>
    </recommendedName>
</protein>
<gene>
    <name evidence="2" type="ORF">NS220_14250</name>
</gene>
<comment type="caution">
    <text evidence="2">The sequence shown here is derived from an EMBL/GenBank/DDBJ whole genome shotgun (WGS) entry which is preliminary data.</text>
</comment>
<proteinExistence type="predicted"/>
<dbReference type="InterPro" id="IPR008687">
    <property type="entry name" value="MobC"/>
</dbReference>
<dbReference type="EMBL" id="LDRT01000109">
    <property type="protein sequence ID" value="KTR92598.1"/>
    <property type="molecule type" value="Genomic_DNA"/>
</dbReference>
<evidence type="ECO:0000313" key="3">
    <source>
        <dbReference type="Proteomes" id="UP000075025"/>
    </source>
</evidence>
<evidence type="ECO:0000313" key="2">
    <source>
        <dbReference type="EMBL" id="KTR92598.1"/>
    </source>
</evidence>
<feature type="domain" description="Bacterial mobilisation" evidence="1">
    <location>
        <begin position="54"/>
        <end position="97"/>
    </location>
</feature>
<dbReference type="Proteomes" id="UP000075025">
    <property type="component" value="Unassembled WGS sequence"/>
</dbReference>
<sequence>MRKALSFSAGEWERVERRMRAAGARKFEPFARAAVLDGEVRVQRVAFDPSVLRVELARIGNNINQIARHVNTESGVTFEEMRAARMLLTQVQASISRALSQVPEGD</sequence>